<keyword evidence="5" id="KW-1185">Reference proteome</keyword>
<feature type="compositionally biased region" description="Polar residues" evidence="1">
    <location>
        <begin position="121"/>
        <end position="130"/>
    </location>
</feature>
<evidence type="ECO:0000313" key="4">
    <source>
        <dbReference type="EMBL" id="RAW28339.1"/>
    </source>
</evidence>
<evidence type="ECO:0000313" key="3">
    <source>
        <dbReference type="EMBL" id="KAG3212647.1"/>
    </source>
</evidence>
<feature type="compositionally biased region" description="Polar residues" evidence="1">
    <location>
        <begin position="89"/>
        <end position="107"/>
    </location>
</feature>
<sequence>MLKCLVKLGKQLSEELCVKEAAFITAYNSTANSQRFWGGREALRAAMEENTVDAEHAMHHHTVNAAKRGSPSGETHYDGRGSNGLLDSRSPTIASSGQTRAASTQYQSRRHKITPMHWGESTESPRQVGNNDRPPEPAGQPALILA</sequence>
<dbReference type="Proteomes" id="UP000251314">
    <property type="component" value="Unassembled WGS sequence"/>
</dbReference>
<evidence type="ECO:0000256" key="1">
    <source>
        <dbReference type="SAM" id="MobiDB-lite"/>
    </source>
</evidence>
<dbReference type="VEuPathDB" id="FungiDB:PC110_g15275"/>
<evidence type="ECO:0000313" key="2">
    <source>
        <dbReference type="EMBL" id="KAG2912062.1"/>
    </source>
</evidence>
<dbReference type="EMBL" id="RCMK01000797">
    <property type="protein sequence ID" value="KAG2912062.1"/>
    <property type="molecule type" value="Genomic_DNA"/>
</dbReference>
<dbReference type="EMBL" id="MJFZ01000495">
    <property type="protein sequence ID" value="RAW28339.1"/>
    <property type="molecule type" value="Genomic_DNA"/>
</dbReference>
<name>A0A329RVK8_9STRA</name>
<dbReference type="Proteomes" id="UP000760860">
    <property type="component" value="Unassembled WGS sequence"/>
</dbReference>
<protein>
    <submittedName>
        <fullName evidence="4">Uncharacterized protein</fullName>
    </submittedName>
</protein>
<dbReference type="EMBL" id="RCMV01000814">
    <property type="protein sequence ID" value="KAG3212647.1"/>
    <property type="molecule type" value="Genomic_DNA"/>
</dbReference>
<proteinExistence type="predicted"/>
<dbReference type="AlphaFoldDB" id="A0A329RVK8"/>
<gene>
    <name evidence="4" type="ORF">PC110_g15275</name>
    <name evidence="2" type="ORF">PC117_g18992</name>
    <name evidence="3" type="ORF">PC129_g16397</name>
</gene>
<reference evidence="3" key="2">
    <citation type="submission" date="2018-05" db="EMBL/GenBank/DDBJ databases">
        <title>Effector identification in a new, highly contiguous assembly of the strawberry crown rot pathogen Phytophthora cactorum.</title>
        <authorList>
            <person name="Armitage A.D."/>
            <person name="Nellist C.F."/>
            <person name="Bates H."/>
            <person name="Vickerstaff R.J."/>
            <person name="Harrison R.J."/>
        </authorList>
    </citation>
    <scope>NUCLEOTIDE SEQUENCE</scope>
    <source>
        <strain evidence="2">4040</strain>
        <strain evidence="3">P421</strain>
    </source>
</reference>
<organism evidence="4 5">
    <name type="scientific">Phytophthora cactorum</name>
    <dbReference type="NCBI Taxonomy" id="29920"/>
    <lineage>
        <taxon>Eukaryota</taxon>
        <taxon>Sar</taxon>
        <taxon>Stramenopiles</taxon>
        <taxon>Oomycota</taxon>
        <taxon>Peronosporomycetes</taxon>
        <taxon>Peronosporales</taxon>
        <taxon>Peronosporaceae</taxon>
        <taxon>Phytophthora</taxon>
    </lineage>
</organism>
<comment type="caution">
    <text evidence="4">The sequence shown here is derived from an EMBL/GenBank/DDBJ whole genome shotgun (WGS) entry which is preliminary data.</text>
</comment>
<reference evidence="4 5" key="1">
    <citation type="submission" date="2018-01" db="EMBL/GenBank/DDBJ databases">
        <title>Draft genome of the strawberry crown rot pathogen Phytophthora cactorum.</title>
        <authorList>
            <person name="Armitage A.D."/>
            <person name="Lysoe E."/>
            <person name="Nellist C.F."/>
            <person name="Harrison R.J."/>
            <person name="Brurberg M.B."/>
        </authorList>
    </citation>
    <scope>NUCLEOTIDE SEQUENCE [LARGE SCALE GENOMIC DNA]</scope>
    <source>
        <strain evidence="4 5">10300</strain>
    </source>
</reference>
<dbReference type="Proteomes" id="UP000736787">
    <property type="component" value="Unassembled WGS sequence"/>
</dbReference>
<accession>A0A329RVK8</accession>
<feature type="region of interest" description="Disordered" evidence="1">
    <location>
        <begin position="57"/>
        <end position="146"/>
    </location>
</feature>
<evidence type="ECO:0000313" key="5">
    <source>
        <dbReference type="Proteomes" id="UP000251314"/>
    </source>
</evidence>